<evidence type="ECO:0000256" key="4">
    <source>
        <dbReference type="ARBA" id="ARBA00012085"/>
    </source>
</evidence>
<dbReference type="EC" id="4.4.1.1" evidence="4"/>
<comment type="similarity">
    <text evidence="3 8">Belongs to the trans-sulfuration enzymes family.</text>
</comment>
<evidence type="ECO:0000313" key="10">
    <source>
        <dbReference type="WBParaSite" id="PTRK_0000386400.1"/>
    </source>
</evidence>
<comment type="cofactor">
    <cofactor evidence="1 8">
        <name>pyridoxal 5'-phosphate</name>
        <dbReference type="ChEBI" id="CHEBI:597326"/>
    </cofactor>
</comment>
<dbReference type="InterPro" id="IPR015424">
    <property type="entry name" value="PyrdxlP-dep_Trfase"/>
</dbReference>
<dbReference type="STRING" id="131310.A0A0N4Z973"/>
<dbReference type="Proteomes" id="UP000038045">
    <property type="component" value="Unplaced"/>
</dbReference>
<evidence type="ECO:0000256" key="1">
    <source>
        <dbReference type="ARBA" id="ARBA00001933"/>
    </source>
</evidence>
<dbReference type="Pfam" id="PF01053">
    <property type="entry name" value="Cys_Met_Meta_PP"/>
    <property type="match status" value="1"/>
</dbReference>
<dbReference type="InterPro" id="IPR015422">
    <property type="entry name" value="PyrdxlP-dep_Trfase_small"/>
</dbReference>
<evidence type="ECO:0000256" key="7">
    <source>
        <dbReference type="ARBA" id="ARBA00029853"/>
    </source>
</evidence>
<evidence type="ECO:0000256" key="3">
    <source>
        <dbReference type="ARBA" id="ARBA00009077"/>
    </source>
</evidence>
<dbReference type="FunFam" id="3.40.640.10:FF:000009">
    <property type="entry name" value="Cystathionine gamma-synthase homolog"/>
    <property type="match status" value="1"/>
</dbReference>
<dbReference type="Gene3D" id="3.40.640.10">
    <property type="entry name" value="Type I PLP-dependent aspartate aminotransferase-like (Major domain)"/>
    <property type="match status" value="1"/>
</dbReference>
<proteinExistence type="inferred from homology"/>
<accession>A0A0N4Z973</accession>
<keyword evidence="5 8" id="KW-0663">Pyridoxal phosphate</keyword>
<dbReference type="WBParaSite" id="PTRK_0000386400.1">
    <property type="protein sequence ID" value="PTRK_0000386400.1"/>
    <property type="gene ID" value="PTRK_0000386400"/>
</dbReference>
<dbReference type="GO" id="GO:0019346">
    <property type="term" value="P:transsulfuration"/>
    <property type="evidence" value="ECO:0007669"/>
    <property type="project" value="InterPro"/>
</dbReference>
<protein>
    <recommendedName>
        <fullName evidence="4">cystathionine gamma-lyase</fullName>
        <ecNumber evidence="4">4.4.1.1</ecNumber>
    </recommendedName>
    <alternativeName>
        <fullName evidence="7">Gamma-cystathionase</fullName>
    </alternativeName>
</protein>
<reference evidence="10" key="1">
    <citation type="submission" date="2017-02" db="UniProtKB">
        <authorList>
            <consortium name="WormBaseParasite"/>
        </authorList>
    </citation>
    <scope>IDENTIFICATION</scope>
</reference>
<keyword evidence="9" id="KW-1185">Reference proteome</keyword>
<organism evidence="9 10">
    <name type="scientific">Parastrongyloides trichosuri</name>
    <name type="common">Possum-specific nematode worm</name>
    <dbReference type="NCBI Taxonomy" id="131310"/>
    <lineage>
        <taxon>Eukaryota</taxon>
        <taxon>Metazoa</taxon>
        <taxon>Ecdysozoa</taxon>
        <taxon>Nematoda</taxon>
        <taxon>Chromadorea</taxon>
        <taxon>Rhabditida</taxon>
        <taxon>Tylenchina</taxon>
        <taxon>Panagrolaimomorpha</taxon>
        <taxon>Strongyloidoidea</taxon>
        <taxon>Strongyloididae</taxon>
        <taxon>Parastrongyloides</taxon>
    </lineage>
</organism>
<sequence>MSSDKIATQVIHSGQESDIWYMNPVIPPITLSTTYKQVRPNVNTGYNYSRIGNPSRDVIQKCLATIENSKYSCVYSSGMTASMAIINYLKAGEHIITSKDIYGGTKKYLQEYVSVNNGIELSIVDMRDIMNVTKELKESTKMVWVETPSNPHLVVIDIVYLVTLIKNYNSNIIIVVDSTFMTPLFQKPLALGADVVVHSITKYLNGHSDVLMGCCNTNNETIYRHLLSMQSMLGVVPSPFDCYLANRGLKTLDVRMNRHYKNGLAVAKFLESNPRVDRVFYPALPSHPQHDIHMKQTTGMSGMVSFYIRGDLDTAY</sequence>
<evidence type="ECO:0000256" key="5">
    <source>
        <dbReference type="ARBA" id="ARBA00022898"/>
    </source>
</evidence>
<keyword evidence="6" id="KW-0028">Amino-acid biosynthesis</keyword>
<dbReference type="GO" id="GO:0030170">
    <property type="term" value="F:pyridoxal phosphate binding"/>
    <property type="evidence" value="ECO:0007669"/>
    <property type="project" value="InterPro"/>
</dbReference>
<evidence type="ECO:0000256" key="6">
    <source>
        <dbReference type="ARBA" id="ARBA00023192"/>
    </source>
</evidence>
<dbReference type="SUPFAM" id="SSF53383">
    <property type="entry name" value="PLP-dependent transferases"/>
    <property type="match status" value="1"/>
</dbReference>
<evidence type="ECO:0000256" key="8">
    <source>
        <dbReference type="RuleBase" id="RU362118"/>
    </source>
</evidence>
<dbReference type="AlphaFoldDB" id="A0A0N4Z973"/>
<dbReference type="InterPro" id="IPR054542">
    <property type="entry name" value="Cys_met_metab_PP"/>
</dbReference>
<dbReference type="PANTHER" id="PTHR11808:SF15">
    <property type="entry name" value="CYSTATHIONINE GAMMA-LYASE"/>
    <property type="match status" value="1"/>
</dbReference>
<dbReference type="GO" id="GO:0019343">
    <property type="term" value="P:cysteine biosynthetic process via cystathionine"/>
    <property type="evidence" value="ECO:0007669"/>
    <property type="project" value="TreeGrafter"/>
</dbReference>
<dbReference type="GO" id="GO:0004123">
    <property type="term" value="F:cystathionine gamma-lyase activity"/>
    <property type="evidence" value="ECO:0007669"/>
    <property type="project" value="TreeGrafter"/>
</dbReference>
<dbReference type="PROSITE" id="PS00868">
    <property type="entry name" value="CYS_MET_METAB_PP"/>
    <property type="match status" value="1"/>
</dbReference>
<comment type="pathway">
    <text evidence="2">Amino-acid biosynthesis; L-cysteine biosynthesis; L-cysteine from L-homocysteine and L-serine: step 2/2.</text>
</comment>
<keyword evidence="6" id="KW-0198">Cysteine biosynthesis</keyword>
<dbReference type="InterPro" id="IPR000277">
    <property type="entry name" value="Cys/Met-Metab_PyrdxlP-dep_enz"/>
</dbReference>
<dbReference type="GO" id="GO:0005737">
    <property type="term" value="C:cytoplasm"/>
    <property type="evidence" value="ECO:0007669"/>
    <property type="project" value="TreeGrafter"/>
</dbReference>
<evidence type="ECO:0000313" key="9">
    <source>
        <dbReference type="Proteomes" id="UP000038045"/>
    </source>
</evidence>
<dbReference type="Gene3D" id="3.90.1150.10">
    <property type="entry name" value="Aspartate Aminotransferase, domain 1"/>
    <property type="match status" value="1"/>
</dbReference>
<dbReference type="UniPathway" id="UPA00136">
    <property type="reaction ID" value="UER00202"/>
</dbReference>
<dbReference type="InterPro" id="IPR015421">
    <property type="entry name" value="PyrdxlP-dep_Trfase_major"/>
</dbReference>
<name>A0A0N4Z973_PARTI</name>
<evidence type="ECO:0000256" key="2">
    <source>
        <dbReference type="ARBA" id="ARBA00005038"/>
    </source>
</evidence>
<dbReference type="PANTHER" id="PTHR11808">
    <property type="entry name" value="TRANS-SULFURATION ENZYME FAMILY MEMBER"/>
    <property type="match status" value="1"/>
</dbReference>